<evidence type="ECO:0000313" key="21">
    <source>
        <dbReference type="Proteomes" id="UP000008305"/>
    </source>
</evidence>
<evidence type="ECO:0000256" key="15">
    <source>
        <dbReference type="NCBIfam" id="TIGR00593"/>
    </source>
</evidence>
<dbReference type="InterPro" id="IPR002298">
    <property type="entry name" value="DNA_polymerase_A"/>
</dbReference>
<dbReference type="InterPro" id="IPR020046">
    <property type="entry name" value="5-3_exonucl_a-hlix_arch_N"/>
</dbReference>
<name>A0AA34RCZ3_CHLPE</name>
<dbReference type="CDD" id="cd09898">
    <property type="entry name" value="H3TH_53EXO"/>
    <property type="match status" value="1"/>
</dbReference>
<organism evidence="20 21">
    <name type="scientific">Chlamydia pecorum (strain ATCC VR-628 / DSM 29919 / E58)</name>
    <name type="common">Chlamydophila pecorum</name>
    <dbReference type="NCBI Taxonomy" id="331635"/>
    <lineage>
        <taxon>Bacteria</taxon>
        <taxon>Pseudomonadati</taxon>
        <taxon>Chlamydiota</taxon>
        <taxon>Chlamydiia</taxon>
        <taxon>Chlamydiales</taxon>
        <taxon>Chlamydiaceae</taxon>
        <taxon>Chlamydia/Chlamydophila group</taxon>
        <taxon>Chlamydia</taxon>
    </lineage>
</organism>
<dbReference type="SUPFAM" id="SSF88723">
    <property type="entry name" value="PIN domain-like"/>
    <property type="match status" value="1"/>
</dbReference>
<keyword evidence="13 16" id="KW-0234">DNA repair</keyword>
<dbReference type="CDD" id="cd06140">
    <property type="entry name" value="DNA_polA_I_Bacillus_like_exo"/>
    <property type="match status" value="1"/>
</dbReference>
<dbReference type="InterPro" id="IPR012337">
    <property type="entry name" value="RNaseH-like_sf"/>
</dbReference>
<feature type="domain" description="3'-5' exonuclease" evidence="17">
    <location>
        <begin position="300"/>
        <end position="473"/>
    </location>
</feature>
<evidence type="ECO:0000259" key="17">
    <source>
        <dbReference type="SMART" id="SM00474"/>
    </source>
</evidence>
<keyword evidence="6 16" id="KW-0235">DNA replication</keyword>
<evidence type="ECO:0000256" key="7">
    <source>
        <dbReference type="ARBA" id="ARBA00022722"/>
    </source>
</evidence>
<dbReference type="GO" id="GO:0003887">
    <property type="term" value="F:DNA-directed DNA polymerase activity"/>
    <property type="evidence" value="ECO:0007669"/>
    <property type="project" value="UniProtKB-UniRule"/>
</dbReference>
<dbReference type="PRINTS" id="PR00868">
    <property type="entry name" value="DNAPOLI"/>
</dbReference>
<dbReference type="GO" id="GO:0008408">
    <property type="term" value="F:3'-5' exonuclease activity"/>
    <property type="evidence" value="ECO:0007669"/>
    <property type="project" value="InterPro"/>
</dbReference>
<dbReference type="Proteomes" id="UP000008305">
    <property type="component" value="Chromosome"/>
</dbReference>
<keyword evidence="10" id="KW-0269">Exonuclease</keyword>
<gene>
    <name evidence="16 20" type="primary">polA</name>
    <name evidence="20" type="ordered locus">G5S_0437</name>
</gene>
<dbReference type="AlphaFoldDB" id="A0AA34RCZ3"/>
<dbReference type="SMART" id="SM00475">
    <property type="entry name" value="53EXOc"/>
    <property type="match status" value="1"/>
</dbReference>
<evidence type="ECO:0000256" key="12">
    <source>
        <dbReference type="ARBA" id="ARBA00023125"/>
    </source>
</evidence>
<dbReference type="SUPFAM" id="SSF53098">
    <property type="entry name" value="Ribonuclease H-like"/>
    <property type="match status" value="1"/>
</dbReference>
<evidence type="ECO:0000256" key="8">
    <source>
        <dbReference type="ARBA" id="ARBA00022763"/>
    </source>
</evidence>
<dbReference type="GO" id="GO:0006302">
    <property type="term" value="P:double-strand break repair"/>
    <property type="evidence" value="ECO:0007669"/>
    <property type="project" value="TreeGrafter"/>
</dbReference>
<evidence type="ECO:0000256" key="13">
    <source>
        <dbReference type="ARBA" id="ARBA00023204"/>
    </source>
</evidence>
<evidence type="ECO:0000313" key="20">
    <source>
        <dbReference type="EMBL" id="AEB41431.1"/>
    </source>
</evidence>
<dbReference type="InterPro" id="IPR036397">
    <property type="entry name" value="RNaseH_sf"/>
</dbReference>
<keyword evidence="9" id="KW-0378">Hydrolase</keyword>
<evidence type="ECO:0000256" key="3">
    <source>
        <dbReference type="ARBA" id="ARBA00020311"/>
    </source>
</evidence>
<dbReference type="SUPFAM" id="SSF47807">
    <property type="entry name" value="5' to 3' exonuclease, C-terminal subdomain"/>
    <property type="match status" value="1"/>
</dbReference>
<comment type="similarity">
    <text evidence="1 16">Belongs to the DNA polymerase type-A family.</text>
</comment>
<dbReference type="CDD" id="cd09859">
    <property type="entry name" value="PIN_53EXO"/>
    <property type="match status" value="1"/>
</dbReference>
<dbReference type="FunFam" id="1.10.150.20:FF:000002">
    <property type="entry name" value="DNA polymerase I"/>
    <property type="match status" value="1"/>
</dbReference>
<evidence type="ECO:0000256" key="5">
    <source>
        <dbReference type="ARBA" id="ARBA00022695"/>
    </source>
</evidence>
<dbReference type="EC" id="2.7.7.7" evidence="2 15"/>
<dbReference type="InterPro" id="IPR002421">
    <property type="entry name" value="5-3_exonuclease"/>
</dbReference>
<keyword evidence="11 16" id="KW-0239">DNA-directed DNA polymerase</keyword>
<evidence type="ECO:0000256" key="1">
    <source>
        <dbReference type="ARBA" id="ARBA00007705"/>
    </source>
</evidence>
<dbReference type="SMART" id="SM00279">
    <property type="entry name" value="HhH2"/>
    <property type="match status" value="1"/>
</dbReference>
<evidence type="ECO:0000256" key="2">
    <source>
        <dbReference type="ARBA" id="ARBA00012417"/>
    </source>
</evidence>
<evidence type="ECO:0000256" key="6">
    <source>
        <dbReference type="ARBA" id="ARBA00022705"/>
    </source>
</evidence>
<dbReference type="GO" id="GO:0006261">
    <property type="term" value="P:DNA-templated DNA replication"/>
    <property type="evidence" value="ECO:0007669"/>
    <property type="project" value="UniProtKB-UniRule"/>
</dbReference>
<dbReference type="FunFam" id="1.20.1060.10:FF:000001">
    <property type="entry name" value="DNA polymerase I"/>
    <property type="match status" value="1"/>
</dbReference>
<dbReference type="Gene3D" id="1.10.150.20">
    <property type="entry name" value="5' to 3' exonuclease, C-terminal subdomain"/>
    <property type="match status" value="2"/>
</dbReference>
<dbReference type="FunFam" id="1.10.150.20:FF:000003">
    <property type="entry name" value="DNA polymerase I"/>
    <property type="match status" value="1"/>
</dbReference>
<evidence type="ECO:0000256" key="9">
    <source>
        <dbReference type="ARBA" id="ARBA00022801"/>
    </source>
</evidence>
<keyword evidence="12 16" id="KW-0238">DNA-binding</keyword>
<dbReference type="PANTHER" id="PTHR10133:SF27">
    <property type="entry name" value="DNA POLYMERASE NU"/>
    <property type="match status" value="1"/>
</dbReference>
<dbReference type="InterPro" id="IPR008918">
    <property type="entry name" value="HhH2"/>
</dbReference>
<keyword evidence="7" id="KW-0540">Nuclease</keyword>
<keyword evidence="8 16" id="KW-0227">DNA damage</keyword>
<keyword evidence="21" id="KW-1185">Reference proteome</keyword>
<dbReference type="InterPro" id="IPR020045">
    <property type="entry name" value="DNA_polI_H3TH"/>
</dbReference>
<dbReference type="InterPro" id="IPR018320">
    <property type="entry name" value="DNA_polymerase_1"/>
</dbReference>
<dbReference type="Gene3D" id="1.20.1060.10">
    <property type="entry name" value="Taq DNA Polymerase, Chain T, domain 4"/>
    <property type="match status" value="1"/>
</dbReference>
<evidence type="ECO:0000256" key="11">
    <source>
        <dbReference type="ARBA" id="ARBA00022932"/>
    </source>
</evidence>
<dbReference type="Pfam" id="PF02739">
    <property type="entry name" value="5_3_exonuc_N"/>
    <property type="match status" value="1"/>
</dbReference>
<protein>
    <recommendedName>
        <fullName evidence="3 15">DNA polymerase I</fullName>
        <ecNumber evidence="2 15">2.7.7.7</ecNumber>
    </recommendedName>
</protein>
<accession>A0AA34RCZ3</accession>
<evidence type="ECO:0000256" key="14">
    <source>
        <dbReference type="ARBA" id="ARBA00049244"/>
    </source>
</evidence>
<dbReference type="PANTHER" id="PTHR10133">
    <property type="entry name" value="DNA POLYMERASE I"/>
    <property type="match status" value="1"/>
</dbReference>
<dbReference type="CDD" id="cd08637">
    <property type="entry name" value="DNA_pol_A_pol_I_C"/>
    <property type="match status" value="1"/>
</dbReference>
<dbReference type="Gene3D" id="3.30.70.370">
    <property type="match status" value="1"/>
</dbReference>
<dbReference type="KEGG" id="cpm:G5S_0437"/>
<dbReference type="SMART" id="SM00482">
    <property type="entry name" value="POLAc"/>
    <property type="match status" value="1"/>
</dbReference>
<evidence type="ECO:0000259" key="19">
    <source>
        <dbReference type="SMART" id="SM00482"/>
    </source>
</evidence>
<dbReference type="GO" id="GO:0003677">
    <property type="term" value="F:DNA binding"/>
    <property type="evidence" value="ECO:0007669"/>
    <property type="project" value="UniProtKB-UniRule"/>
</dbReference>
<comment type="catalytic activity">
    <reaction evidence="14 16">
        <text>DNA(n) + a 2'-deoxyribonucleoside 5'-triphosphate = DNA(n+1) + diphosphate</text>
        <dbReference type="Rhea" id="RHEA:22508"/>
        <dbReference type="Rhea" id="RHEA-COMP:17339"/>
        <dbReference type="Rhea" id="RHEA-COMP:17340"/>
        <dbReference type="ChEBI" id="CHEBI:33019"/>
        <dbReference type="ChEBI" id="CHEBI:61560"/>
        <dbReference type="ChEBI" id="CHEBI:173112"/>
        <dbReference type="EC" id="2.7.7.7"/>
    </reaction>
</comment>
<dbReference type="InterPro" id="IPR036279">
    <property type="entry name" value="5-3_exonuclease_C_sf"/>
</dbReference>
<dbReference type="InterPro" id="IPR043502">
    <property type="entry name" value="DNA/RNA_pol_sf"/>
</dbReference>
<dbReference type="InterPro" id="IPR001098">
    <property type="entry name" value="DNA-dir_DNA_pol_A_palm_dom"/>
</dbReference>
<sequence length="878" mass="98654">MGQSEEKLSKRLFVLDASGFVFRAYFALPEMKTPLGERAQVVFGFVRSINKLIKEFSPQYMVAVFDGPNNKQSRQEIYTEYKSNREKKVEDLSIQIALVKEYCVLRGLAHIEVDSVEADDVIASITTRAVHEGYDVCICTADKDLLQLAGPQVGLWNPWKEQGIFGEEEVLERYGVPPKCIPDYLALVGDTSDNIPGVKGCGPKKAAALLQQFGSVEGILENLEHIKGSNQTMLKEQKEILQLSKKLAVLDHNVSLPCSIASLTFPNLSVDEEKLQVFYMQQGFKTLVHREDAVLSEINVSVVVEPEELIDVLQSFEKKSLAIAAAYVGKHLVSLALQGIALSDGNRVVYVELKQRPEELLEILCKFFSREDLSFYGYNIKRDLHALRNAGIVIYNVSCDLALAEHLIHGGARTSFQSLLVSHGWAAVAARYVKEWGHHALPLVQLPENPEKYFGELVALLPQIKESLLEELQKKQLTDVFFNLEMPLEHVLFSMERNGMPLDSKKLVSLEHSLEQDLAILTEEIYTLAGEPFNIKSPKQLANILYNKLGITPLDKAKSTRAEVLEALREEHKIIEKLLMFRALEKLLSTYVKALPRQVAPQTQRIHATFEQMGTATGRLACRDPNLQNIPKRSSRGLSLREAFLVPCETVSFLAADYSQIELRLLAHLSQDEVLLHAFHQGEDIHAFTASQVFSVPLDQVTKQQRMYAKTVNFGIIYGQQAYGLSKILKIPLSEAQELIQAYFERYSGVARFVEETIAAASHDLKVTTMLGRERVIDNWDEHPGIRASSGRLAVNTRIQGSAAELIKCAMLEISKEIQDRKLQSRMLLQIHDELIFEVPDGEMQEMCALVQEKMEAAMTLTVPLVVNILIGKNWAEC</sequence>
<dbReference type="SUPFAM" id="SSF56672">
    <property type="entry name" value="DNA/RNA polymerases"/>
    <property type="match status" value="1"/>
</dbReference>
<evidence type="ECO:0000256" key="4">
    <source>
        <dbReference type="ARBA" id="ARBA00022679"/>
    </source>
</evidence>
<dbReference type="InterPro" id="IPR002562">
    <property type="entry name" value="3'-5'_exonuclease_dom"/>
</dbReference>
<evidence type="ECO:0000256" key="16">
    <source>
        <dbReference type="RuleBase" id="RU004460"/>
    </source>
</evidence>
<dbReference type="Pfam" id="PF00476">
    <property type="entry name" value="DNA_pol_A"/>
    <property type="match status" value="1"/>
</dbReference>
<dbReference type="Pfam" id="PF01367">
    <property type="entry name" value="5_3_exonuc"/>
    <property type="match status" value="1"/>
</dbReference>
<reference evidence="20 21" key="1">
    <citation type="journal article" date="2011" name="J. Bacteriol.">
        <title>Genome sequence of the obligate intracellular animal pathogen Chlamydia pecorum E58.</title>
        <authorList>
            <person name="Mojica S."/>
            <person name="Huot Creasy H."/>
            <person name="Daugherty S."/>
            <person name="Read T.D."/>
            <person name="Kim T."/>
            <person name="Kaltenboeck B."/>
            <person name="Bavoil P."/>
            <person name="Myers G.S."/>
        </authorList>
    </citation>
    <scope>NUCLEOTIDE SEQUENCE [LARGE SCALE GENOMIC DNA]</scope>
    <source>
        <strain evidence="20 21">E58</strain>
    </source>
</reference>
<dbReference type="Gene3D" id="3.30.420.10">
    <property type="entry name" value="Ribonuclease H-like superfamily/Ribonuclease H"/>
    <property type="match status" value="1"/>
</dbReference>
<dbReference type="RefSeq" id="WP_013712509.1">
    <property type="nucleotide sequence ID" value="NC_015408.1"/>
</dbReference>
<proteinExistence type="inferred from homology"/>
<evidence type="ECO:0000256" key="10">
    <source>
        <dbReference type="ARBA" id="ARBA00022839"/>
    </source>
</evidence>
<keyword evidence="4 16" id="KW-0808">Transferase</keyword>
<dbReference type="InterPro" id="IPR029060">
    <property type="entry name" value="PIN-like_dom_sf"/>
</dbReference>
<dbReference type="NCBIfam" id="NF004397">
    <property type="entry name" value="PRK05755.1"/>
    <property type="match status" value="1"/>
</dbReference>
<feature type="domain" description="DNA-directed DNA polymerase family A palm" evidence="19">
    <location>
        <begin position="637"/>
        <end position="843"/>
    </location>
</feature>
<dbReference type="NCBIfam" id="TIGR00593">
    <property type="entry name" value="pola"/>
    <property type="match status" value="1"/>
</dbReference>
<dbReference type="GO" id="GO:0008409">
    <property type="term" value="F:5'-3' exonuclease activity"/>
    <property type="evidence" value="ECO:0007669"/>
    <property type="project" value="InterPro"/>
</dbReference>
<evidence type="ECO:0000259" key="18">
    <source>
        <dbReference type="SMART" id="SM00475"/>
    </source>
</evidence>
<dbReference type="Gene3D" id="3.40.50.1010">
    <property type="entry name" value="5'-nuclease"/>
    <property type="match status" value="1"/>
</dbReference>
<feature type="domain" description="5'-3' exonuclease" evidence="18">
    <location>
        <begin position="10"/>
        <end position="266"/>
    </location>
</feature>
<dbReference type="EMBL" id="CP002608">
    <property type="protein sequence ID" value="AEB41431.1"/>
    <property type="molecule type" value="Genomic_DNA"/>
</dbReference>
<dbReference type="SMART" id="SM00474">
    <property type="entry name" value="35EXOc"/>
    <property type="match status" value="1"/>
</dbReference>
<keyword evidence="5 16" id="KW-0548">Nucleotidyltransferase</keyword>